<feature type="domain" description="HTH lysR-type" evidence="5">
    <location>
        <begin position="1"/>
        <end position="57"/>
    </location>
</feature>
<dbReference type="Pfam" id="PF00126">
    <property type="entry name" value="HTH_1"/>
    <property type="match status" value="1"/>
</dbReference>
<dbReference type="SUPFAM" id="SSF53850">
    <property type="entry name" value="Periplasmic binding protein-like II"/>
    <property type="match status" value="1"/>
</dbReference>
<keyword evidence="2" id="KW-0805">Transcription regulation</keyword>
<dbReference type="AlphaFoldDB" id="A0A2V2YUN9"/>
<evidence type="ECO:0000256" key="4">
    <source>
        <dbReference type="ARBA" id="ARBA00023163"/>
    </source>
</evidence>
<dbReference type="EMBL" id="QGTQ01000007">
    <property type="protein sequence ID" value="PWW03298.1"/>
    <property type="molecule type" value="Genomic_DNA"/>
</dbReference>
<dbReference type="RefSeq" id="WP_110044181.1">
    <property type="nucleotide sequence ID" value="NZ_CP054612.1"/>
</dbReference>
<evidence type="ECO:0000256" key="3">
    <source>
        <dbReference type="ARBA" id="ARBA00023125"/>
    </source>
</evidence>
<dbReference type="GO" id="GO:0003700">
    <property type="term" value="F:DNA-binding transcription factor activity"/>
    <property type="evidence" value="ECO:0007669"/>
    <property type="project" value="InterPro"/>
</dbReference>
<dbReference type="GO" id="GO:0005829">
    <property type="term" value="C:cytosol"/>
    <property type="evidence" value="ECO:0007669"/>
    <property type="project" value="TreeGrafter"/>
</dbReference>
<reference evidence="6 7" key="1">
    <citation type="submission" date="2018-05" db="EMBL/GenBank/DDBJ databases">
        <title>Genomic Encyclopedia of Type Strains, Phase III (KMG-III): the genomes of soil and plant-associated and newly described type strains.</title>
        <authorList>
            <person name="Whitman W."/>
        </authorList>
    </citation>
    <scope>NUCLEOTIDE SEQUENCE [LARGE SCALE GENOMIC DNA]</scope>
    <source>
        <strain evidence="6 7">CECT 5696</strain>
    </source>
</reference>
<keyword evidence="4" id="KW-0804">Transcription</keyword>
<dbReference type="GO" id="GO:0003677">
    <property type="term" value="F:DNA binding"/>
    <property type="evidence" value="ECO:0007669"/>
    <property type="project" value="UniProtKB-KW"/>
</dbReference>
<evidence type="ECO:0000256" key="1">
    <source>
        <dbReference type="ARBA" id="ARBA00009437"/>
    </source>
</evidence>
<comment type="similarity">
    <text evidence="1">Belongs to the LysR transcriptional regulatory family.</text>
</comment>
<comment type="caution">
    <text evidence="6">The sequence shown here is derived from an EMBL/GenBank/DDBJ whole genome shotgun (WGS) entry which is preliminary data.</text>
</comment>
<evidence type="ECO:0000256" key="2">
    <source>
        <dbReference type="ARBA" id="ARBA00023015"/>
    </source>
</evidence>
<dbReference type="PANTHER" id="PTHR30419:SF25">
    <property type="entry name" value="HTH-TYPE TRANSCRIPTIONAL REGULATOR YTLI"/>
    <property type="match status" value="1"/>
</dbReference>
<dbReference type="Gene3D" id="1.10.10.10">
    <property type="entry name" value="Winged helix-like DNA-binding domain superfamily/Winged helix DNA-binding domain"/>
    <property type="match status" value="1"/>
</dbReference>
<dbReference type="Pfam" id="PF03466">
    <property type="entry name" value="LysR_substrate"/>
    <property type="match status" value="1"/>
</dbReference>
<dbReference type="Gene3D" id="3.40.190.290">
    <property type="match status" value="1"/>
</dbReference>
<evidence type="ECO:0000259" key="5">
    <source>
        <dbReference type="PROSITE" id="PS50931"/>
    </source>
</evidence>
<dbReference type="OrthoDB" id="9803735at2"/>
<dbReference type="InterPro" id="IPR005119">
    <property type="entry name" value="LysR_subst-bd"/>
</dbReference>
<sequence length="310" mass="34157">MDLKTLKTFQTIVQLGSFQAAADQLQYVQSSITLHIQKLESDLGIKLLERSKKVKVTEAGRLLYERASVILKDFDLLQATMNEWSQGDAGVVRLGVMEPTASLRLPPILAAFRAQHPKVQLKLQISSTFMLNQMLQEDKIEFVICTTPETGEGMAFEPLFTEELVLLLPEGSELASKETIYLQDLQDQHLLLTTSLCPFRKSLENRLLECSVTPQYGTEISMMPALQFYVQSNLGMAVVPHISVTPPPAGTVVKRIVDLHAGLVTGILRKIDGPPLGVAGTKLIEAIRQGLKREPVRSSLGKEAADVGHS</sequence>
<dbReference type="FunFam" id="1.10.10.10:FF:000001">
    <property type="entry name" value="LysR family transcriptional regulator"/>
    <property type="match status" value="1"/>
</dbReference>
<evidence type="ECO:0000313" key="6">
    <source>
        <dbReference type="EMBL" id="PWW03298.1"/>
    </source>
</evidence>
<proteinExistence type="inferred from homology"/>
<dbReference type="Proteomes" id="UP000246635">
    <property type="component" value="Unassembled WGS sequence"/>
</dbReference>
<dbReference type="InterPro" id="IPR036390">
    <property type="entry name" value="WH_DNA-bd_sf"/>
</dbReference>
<name>A0A2V2YUN9_9BACL</name>
<evidence type="ECO:0000313" key="7">
    <source>
        <dbReference type="Proteomes" id="UP000246635"/>
    </source>
</evidence>
<dbReference type="InterPro" id="IPR050950">
    <property type="entry name" value="HTH-type_LysR_regulators"/>
</dbReference>
<dbReference type="PANTHER" id="PTHR30419">
    <property type="entry name" value="HTH-TYPE TRANSCRIPTIONAL REGULATOR YBHD"/>
    <property type="match status" value="1"/>
</dbReference>
<dbReference type="SUPFAM" id="SSF46785">
    <property type="entry name" value="Winged helix' DNA-binding domain"/>
    <property type="match status" value="1"/>
</dbReference>
<accession>A0A2V2YUN9</accession>
<keyword evidence="3 6" id="KW-0238">DNA-binding</keyword>
<organism evidence="6 7">
    <name type="scientific">Paenibacillus cellulosilyticus</name>
    <dbReference type="NCBI Taxonomy" id="375489"/>
    <lineage>
        <taxon>Bacteria</taxon>
        <taxon>Bacillati</taxon>
        <taxon>Bacillota</taxon>
        <taxon>Bacilli</taxon>
        <taxon>Bacillales</taxon>
        <taxon>Paenibacillaceae</taxon>
        <taxon>Paenibacillus</taxon>
    </lineage>
</organism>
<dbReference type="InterPro" id="IPR000847">
    <property type="entry name" value="LysR_HTH_N"/>
</dbReference>
<dbReference type="CDD" id="cd05466">
    <property type="entry name" value="PBP2_LTTR_substrate"/>
    <property type="match status" value="1"/>
</dbReference>
<dbReference type="PROSITE" id="PS50931">
    <property type="entry name" value="HTH_LYSR"/>
    <property type="match status" value="1"/>
</dbReference>
<protein>
    <submittedName>
        <fullName evidence="6">DNA-binding transcriptional LysR family regulator</fullName>
    </submittedName>
</protein>
<keyword evidence="7" id="KW-1185">Reference proteome</keyword>
<dbReference type="InterPro" id="IPR036388">
    <property type="entry name" value="WH-like_DNA-bd_sf"/>
</dbReference>
<gene>
    <name evidence="6" type="ORF">DFQ01_107197</name>
</gene>